<feature type="region of interest" description="Disordered" evidence="1">
    <location>
        <begin position="174"/>
        <end position="311"/>
    </location>
</feature>
<evidence type="ECO:0000313" key="3">
    <source>
        <dbReference type="EMBL" id="KAF2201824.1"/>
    </source>
</evidence>
<gene>
    <name evidence="3" type="ORF">GQ43DRAFT_20062</name>
</gene>
<proteinExistence type="predicted"/>
<dbReference type="Proteomes" id="UP000799536">
    <property type="component" value="Unassembled WGS sequence"/>
</dbReference>
<evidence type="ECO:0000256" key="1">
    <source>
        <dbReference type="SAM" id="MobiDB-lite"/>
    </source>
</evidence>
<feature type="region of interest" description="Disordered" evidence="1">
    <location>
        <begin position="1"/>
        <end position="36"/>
    </location>
</feature>
<dbReference type="OrthoDB" id="5421784at2759"/>
<sequence length="568" mass="58678">MDNLSNHQRVSRINLRHRRSAREIKPEGGSKEDIRERKSVLLAEEEELSGVDEPLLAREKQGRKVMRNKHYMFHHRQAEQPSQSVMVVTVDVVATLDDGGNVVGSETVFPSNALPTVPPVTAVPTVPAVPPFPHDLTVPAVPAVPTVNQPTVPAYPFPSGVSSAEVQEVTSQIPLSAPAPTNVPTSLPLSSGSNSTSTSSTKSPSGISYGVSSTPSAPASASRSGSASSSPSSASSGSPTESPSSASSGSPTESPSSSFSGSSSFLSSSGSEPSATSYVVVGGGPANTADPPAATSSTASNDSSSGGDPAPISTPKVVGSVVGSLAGAALILALILILLRRYKRKHRGGALQLPGQDAGDSQPIAVSGQEMAVRRSHPSSAPFFSRFSVTSRSTADTSTTGERGFQRISGRKLPSAFSEGMTSEQFEREGALSGSSFYRDDSGFYGGPGALPGSTHTGQLGSAAGTMGTKERIMPSPARTPVIHHPDDVPPFGANQKEMGGRSKEVGDSQKEYGAIHKEMGGSDKEKGSYFRAPQSPPRGTPSPRGTLGRSHPSFDGSRVSSKFTEDV</sequence>
<accession>A0A9P4JP52</accession>
<protein>
    <submittedName>
        <fullName evidence="3">Uncharacterized protein</fullName>
    </submittedName>
</protein>
<feature type="compositionally biased region" description="Low complexity" evidence="1">
    <location>
        <begin position="286"/>
        <end position="308"/>
    </location>
</feature>
<dbReference type="EMBL" id="ML993960">
    <property type="protein sequence ID" value="KAF2201824.1"/>
    <property type="molecule type" value="Genomic_DNA"/>
</dbReference>
<organism evidence="3 4">
    <name type="scientific">Delitschia confertaspora ATCC 74209</name>
    <dbReference type="NCBI Taxonomy" id="1513339"/>
    <lineage>
        <taxon>Eukaryota</taxon>
        <taxon>Fungi</taxon>
        <taxon>Dikarya</taxon>
        <taxon>Ascomycota</taxon>
        <taxon>Pezizomycotina</taxon>
        <taxon>Dothideomycetes</taxon>
        <taxon>Pleosporomycetidae</taxon>
        <taxon>Pleosporales</taxon>
        <taxon>Delitschiaceae</taxon>
        <taxon>Delitschia</taxon>
    </lineage>
</organism>
<keyword evidence="2" id="KW-0472">Membrane</keyword>
<dbReference type="AlphaFoldDB" id="A0A9P4JP52"/>
<feature type="transmembrane region" description="Helical" evidence="2">
    <location>
        <begin position="317"/>
        <end position="339"/>
    </location>
</feature>
<name>A0A9P4JP52_9PLEO</name>
<evidence type="ECO:0000313" key="4">
    <source>
        <dbReference type="Proteomes" id="UP000799536"/>
    </source>
</evidence>
<feature type="region of interest" description="Disordered" evidence="1">
    <location>
        <begin position="480"/>
        <end position="568"/>
    </location>
</feature>
<feature type="compositionally biased region" description="Basic and acidic residues" evidence="1">
    <location>
        <begin position="21"/>
        <end position="36"/>
    </location>
</feature>
<keyword evidence="4" id="KW-1185">Reference proteome</keyword>
<feature type="compositionally biased region" description="Polar residues" evidence="1">
    <location>
        <begin position="559"/>
        <end position="568"/>
    </location>
</feature>
<evidence type="ECO:0000256" key="2">
    <source>
        <dbReference type="SAM" id="Phobius"/>
    </source>
</evidence>
<comment type="caution">
    <text evidence="3">The sequence shown here is derived from an EMBL/GenBank/DDBJ whole genome shotgun (WGS) entry which is preliminary data.</text>
</comment>
<reference evidence="3" key="1">
    <citation type="journal article" date="2020" name="Stud. Mycol.">
        <title>101 Dothideomycetes genomes: a test case for predicting lifestyles and emergence of pathogens.</title>
        <authorList>
            <person name="Haridas S."/>
            <person name="Albert R."/>
            <person name="Binder M."/>
            <person name="Bloem J."/>
            <person name="Labutti K."/>
            <person name="Salamov A."/>
            <person name="Andreopoulos B."/>
            <person name="Baker S."/>
            <person name="Barry K."/>
            <person name="Bills G."/>
            <person name="Bluhm B."/>
            <person name="Cannon C."/>
            <person name="Castanera R."/>
            <person name="Culley D."/>
            <person name="Daum C."/>
            <person name="Ezra D."/>
            <person name="Gonzalez J."/>
            <person name="Henrissat B."/>
            <person name="Kuo A."/>
            <person name="Liang C."/>
            <person name="Lipzen A."/>
            <person name="Lutzoni F."/>
            <person name="Magnuson J."/>
            <person name="Mondo S."/>
            <person name="Nolan M."/>
            <person name="Ohm R."/>
            <person name="Pangilinan J."/>
            <person name="Park H.-J."/>
            <person name="Ramirez L."/>
            <person name="Alfaro M."/>
            <person name="Sun H."/>
            <person name="Tritt A."/>
            <person name="Yoshinaga Y."/>
            <person name="Zwiers L.-H."/>
            <person name="Turgeon B."/>
            <person name="Goodwin S."/>
            <person name="Spatafora J."/>
            <person name="Crous P."/>
            <person name="Grigoriev I."/>
        </authorList>
    </citation>
    <scope>NUCLEOTIDE SEQUENCE</scope>
    <source>
        <strain evidence="3">ATCC 74209</strain>
    </source>
</reference>
<feature type="region of interest" description="Disordered" evidence="1">
    <location>
        <begin position="413"/>
        <end position="432"/>
    </location>
</feature>
<feature type="compositionally biased region" description="Low complexity" evidence="1">
    <location>
        <begin position="185"/>
        <end position="275"/>
    </location>
</feature>
<keyword evidence="2" id="KW-1133">Transmembrane helix</keyword>
<keyword evidence="2" id="KW-0812">Transmembrane</keyword>
<feature type="compositionally biased region" description="Basic and acidic residues" evidence="1">
    <location>
        <begin position="499"/>
        <end position="529"/>
    </location>
</feature>